<feature type="signal peptide" evidence="2">
    <location>
        <begin position="1"/>
        <end position="18"/>
    </location>
</feature>
<protein>
    <submittedName>
        <fullName evidence="3">Uncharacterized protein</fullName>
    </submittedName>
</protein>
<evidence type="ECO:0000313" key="3">
    <source>
        <dbReference type="EMBL" id="RMZ38047.1"/>
    </source>
</evidence>
<sequence>MRHLRYVPLLAFITAMGAESITWTGQRANTRHFREQRSIIKDPSILLETTDSLNSLTFDLPLASDQILSILAARVLVGLINSQLPTILANHSQSDNTTAGYPTIRNDTRHDISSIRTNIGSPGVTYPMKLLSEANLGITTTITTDGAKATENAPSSLSPHRTPREMEAIVGHVLMALRTLGAAMLLMVIALDSRFGRTLINASLNDISIV</sequence>
<comment type="caution">
    <text evidence="3">The sequence shown here is derived from an EMBL/GenBank/DDBJ whole genome shotgun (WGS) entry which is preliminary data.</text>
</comment>
<feature type="transmembrane region" description="Helical" evidence="1">
    <location>
        <begin position="169"/>
        <end position="191"/>
    </location>
</feature>
<keyword evidence="1" id="KW-1133">Transmembrane helix</keyword>
<keyword evidence="2" id="KW-0732">Signal</keyword>
<evidence type="ECO:0000313" key="4">
    <source>
        <dbReference type="Proteomes" id="UP000275480"/>
    </source>
</evidence>
<dbReference type="AlphaFoldDB" id="A0AB74BXP3"/>
<dbReference type="EMBL" id="QQZZ01000174">
    <property type="protein sequence ID" value="RMZ38047.1"/>
    <property type="molecule type" value="Genomic_DNA"/>
</dbReference>
<proteinExistence type="predicted"/>
<evidence type="ECO:0000256" key="1">
    <source>
        <dbReference type="SAM" id="Phobius"/>
    </source>
</evidence>
<organism evidence="3 4">
    <name type="scientific">Aspergillus flavus</name>
    <dbReference type="NCBI Taxonomy" id="5059"/>
    <lineage>
        <taxon>Eukaryota</taxon>
        <taxon>Fungi</taxon>
        <taxon>Dikarya</taxon>
        <taxon>Ascomycota</taxon>
        <taxon>Pezizomycotina</taxon>
        <taxon>Eurotiomycetes</taxon>
        <taxon>Eurotiomycetidae</taxon>
        <taxon>Eurotiales</taxon>
        <taxon>Aspergillaceae</taxon>
        <taxon>Aspergillus</taxon>
        <taxon>Aspergillus subgen. Circumdati</taxon>
    </lineage>
</organism>
<keyword evidence="1" id="KW-0812">Transmembrane</keyword>
<dbReference type="Proteomes" id="UP000275480">
    <property type="component" value="Unassembled WGS sequence"/>
</dbReference>
<keyword evidence="1" id="KW-0472">Membrane</keyword>
<gene>
    <name evidence="3" type="ORF">CA14_005077</name>
</gene>
<reference evidence="3 4" key="1">
    <citation type="submission" date="2018-07" db="EMBL/GenBank/DDBJ databases">
        <title>Identification of spontaneous genetic mutation associated with occurrence of a yellow conidial color mutant of Aspergillus flavus.</title>
        <authorList>
            <person name="Chang P.-K."/>
            <person name="Mack B.M."/>
            <person name="Scharfenstein L."/>
            <person name="Gilbert M.K."/>
        </authorList>
    </citation>
    <scope>NUCLEOTIDE SEQUENCE [LARGE SCALE GENOMIC DNA]</scope>
    <source>
        <strain evidence="3 4">CA14</strain>
    </source>
</reference>
<feature type="chain" id="PRO_5044494217" evidence="2">
    <location>
        <begin position="19"/>
        <end position="210"/>
    </location>
</feature>
<name>A0AB74BXP3_ASPFL</name>
<accession>A0AB74BXP3</accession>
<evidence type="ECO:0000256" key="2">
    <source>
        <dbReference type="SAM" id="SignalP"/>
    </source>
</evidence>